<dbReference type="Gene3D" id="3.40.50.1470">
    <property type="entry name" value="Peptidyl-tRNA hydrolase"/>
    <property type="match status" value="1"/>
</dbReference>
<organism evidence="1">
    <name type="scientific">marine metagenome</name>
    <dbReference type="NCBI Taxonomy" id="408172"/>
    <lineage>
        <taxon>unclassified sequences</taxon>
        <taxon>metagenomes</taxon>
        <taxon>ecological metagenomes</taxon>
    </lineage>
</organism>
<feature type="non-terminal residue" evidence="1">
    <location>
        <position position="1"/>
    </location>
</feature>
<protein>
    <recommendedName>
        <fullName evidence="2">Peptidyl-tRNA hydrolase</fullName>
    </recommendedName>
</protein>
<accession>A0A382DYI4</accession>
<evidence type="ECO:0000313" key="1">
    <source>
        <dbReference type="EMBL" id="SVB42743.1"/>
    </source>
</evidence>
<dbReference type="AlphaFoldDB" id="A0A382DYI4"/>
<dbReference type="EMBL" id="UINC01041452">
    <property type="protein sequence ID" value="SVB42743.1"/>
    <property type="molecule type" value="Genomic_DNA"/>
</dbReference>
<dbReference type="GO" id="GO:0004045">
    <property type="term" value="F:peptidyl-tRNA hydrolase activity"/>
    <property type="evidence" value="ECO:0007669"/>
    <property type="project" value="InterPro"/>
</dbReference>
<dbReference type="Pfam" id="PF01195">
    <property type="entry name" value="Pept_tRNA_hydro"/>
    <property type="match status" value="1"/>
</dbReference>
<feature type="non-terminal residue" evidence="1">
    <location>
        <position position="42"/>
    </location>
</feature>
<sequence length="42" mass="4471">VSRRFRVGLRSTLRTSESTDLLVVGLGNPGAEYAGTRHNVGA</sequence>
<gene>
    <name evidence="1" type="ORF">METZ01_LOCUS195597</name>
</gene>
<proteinExistence type="predicted"/>
<evidence type="ECO:0008006" key="2">
    <source>
        <dbReference type="Google" id="ProtNLM"/>
    </source>
</evidence>
<dbReference type="InterPro" id="IPR036416">
    <property type="entry name" value="Pept_tRNA_hydro_sf"/>
</dbReference>
<dbReference type="SUPFAM" id="SSF53178">
    <property type="entry name" value="Peptidyl-tRNA hydrolase-like"/>
    <property type="match status" value="1"/>
</dbReference>
<dbReference type="InterPro" id="IPR001328">
    <property type="entry name" value="Pept_tRNA_hydro"/>
</dbReference>
<reference evidence="1" key="1">
    <citation type="submission" date="2018-05" db="EMBL/GenBank/DDBJ databases">
        <authorList>
            <person name="Lanie J.A."/>
            <person name="Ng W.-L."/>
            <person name="Kazmierczak K.M."/>
            <person name="Andrzejewski T.M."/>
            <person name="Davidsen T.M."/>
            <person name="Wayne K.J."/>
            <person name="Tettelin H."/>
            <person name="Glass J.I."/>
            <person name="Rusch D."/>
            <person name="Podicherti R."/>
            <person name="Tsui H.-C.T."/>
            <person name="Winkler M.E."/>
        </authorList>
    </citation>
    <scope>NUCLEOTIDE SEQUENCE</scope>
</reference>
<name>A0A382DYI4_9ZZZZ</name>